<dbReference type="InterPro" id="IPR027417">
    <property type="entry name" value="P-loop_NTPase"/>
</dbReference>
<protein>
    <submittedName>
        <fullName evidence="4">ABC-ATPase domain-containing protein</fullName>
    </submittedName>
</protein>
<reference evidence="5" key="1">
    <citation type="journal article" date="2019" name="Int. J. Syst. Evol. Microbiol.">
        <title>The Global Catalogue of Microorganisms (GCM) 10K type strain sequencing project: providing services to taxonomists for standard genome sequencing and annotation.</title>
        <authorList>
            <consortium name="The Broad Institute Genomics Platform"/>
            <consortium name="The Broad Institute Genome Sequencing Center for Infectious Disease"/>
            <person name="Wu L."/>
            <person name="Ma J."/>
        </authorList>
    </citation>
    <scope>NUCLEOTIDE SEQUENCE [LARGE SCALE GENOMIC DNA]</scope>
    <source>
        <strain evidence="5">CCUG 37865</strain>
    </source>
</reference>
<evidence type="ECO:0000313" key="4">
    <source>
        <dbReference type="EMBL" id="MFC4401890.1"/>
    </source>
</evidence>
<feature type="domain" description="ATPase of the ABC class N-terminal" evidence="2">
    <location>
        <begin position="1"/>
        <end position="160"/>
    </location>
</feature>
<feature type="domain" description="MRB1590-like C-terminal" evidence="3">
    <location>
        <begin position="463"/>
        <end position="566"/>
    </location>
</feature>
<evidence type="ECO:0000259" key="2">
    <source>
        <dbReference type="Pfam" id="PF20446"/>
    </source>
</evidence>
<dbReference type="EMBL" id="JBHSDT010000002">
    <property type="protein sequence ID" value="MFC4401890.1"/>
    <property type="molecule type" value="Genomic_DNA"/>
</dbReference>
<dbReference type="PANTHER" id="PTHR38149">
    <property type="entry name" value="ATPASE"/>
    <property type="match status" value="1"/>
</dbReference>
<dbReference type="InterPro" id="IPR049069">
    <property type="entry name" value="MRB1590-like_C"/>
</dbReference>
<gene>
    <name evidence="4" type="ORF">ACFOY7_02105</name>
</gene>
<dbReference type="SUPFAM" id="SSF52540">
    <property type="entry name" value="P-loop containing nucleoside triphosphate hydrolases"/>
    <property type="match status" value="1"/>
</dbReference>
<organism evidence="4 5">
    <name type="scientific">Gracilibacillus xinjiangensis</name>
    <dbReference type="NCBI Taxonomy" id="1193282"/>
    <lineage>
        <taxon>Bacteria</taxon>
        <taxon>Bacillati</taxon>
        <taxon>Bacillota</taxon>
        <taxon>Bacilli</taxon>
        <taxon>Bacillales</taxon>
        <taxon>Bacillaceae</taxon>
        <taxon>Gracilibacillus</taxon>
    </lineage>
</organism>
<evidence type="ECO:0000259" key="3">
    <source>
        <dbReference type="Pfam" id="PF21117"/>
    </source>
</evidence>
<accession>A0ABV8WR50</accession>
<dbReference type="Pfam" id="PF21117">
    <property type="entry name" value="MRB1590_C"/>
    <property type="match status" value="1"/>
</dbReference>
<dbReference type="InterPro" id="IPR046833">
    <property type="entry name" value="ABC_N"/>
</dbReference>
<evidence type="ECO:0000259" key="1">
    <source>
        <dbReference type="Pfam" id="PF09818"/>
    </source>
</evidence>
<dbReference type="PANTHER" id="PTHR38149:SF1">
    <property type="entry name" value="ATPASE"/>
    <property type="match status" value="1"/>
</dbReference>
<dbReference type="RefSeq" id="WP_390248919.1">
    <property type="nucleotide sequence ID" value="NZ_JBHSDT010000002.1"/>
</dbReference>
<evidence type="ECO:0000313" key="5">
    <source>
        <dbReference type="Proteomes" id="UP001595882"/>
    </source>
</evidence>
<feature type="domain" description="ATPase of the ABC class C-terminal" evidence="1">
    <location>
        <begin position="166"/>
        <end position="438"/>
    </location>
</feature>
<keyword evidence="5" id="KW-1185">Reference proteome</keyword>
<dbReference type="Pfam" id="PF09818">
    <property type="entry name" value="ABC_ATPase"/>
    <property type="match status" value="1"/>
</dbReference>
<dbReference type="InterPro" id="IPR019195">
    <property type="entry name" value="ABC_ATPase_put"/>
</dbReference>
<sequence>MKQLQKYLNNIDGKGYKAYKSIQGSYKFSDFQLHVDYVQGDPFASPSRIRIIVPNNARPIKNEWKENKQRRVYVSDRIARKVSEAIQKESDKAKGSGKSGLIYIDSPGQEILERTAVLLGENECTICLSIGLPANGRRINGREAERLFLKLIPSILQRSIFSISDKELRESAQLADQHIEIRKQMRENGWIVFIADGSVLPRESGISNRPLKSAVPFRSPKENRVEIMIPHREKPLSGMALKQGINLIVGGGYHGKSTLLHAIERGVYPHINGDGREYVVTDPYAVKIRAEDGRQITSVNISTFINDLPHAQDTKNFSTENASGSTSQAANVVEAIEAGAATLLIDEDTSATNFMIRDARMNALVHQDKEPITPFIDKIKQLYNDLNVSTILVMGGSGDYFDVSDNVIMMDHYLPHNVTKEAKMIVEKYPLNRTFHVTDISKHENKRVFLPNSLSLRKGKKKRVQARGLSSIQMGETLIELSNVEQLVDSSQTNTLAEIIRYLEENSVLKKEWTLMELLDYLESVMEEMGLQELSQYPGKHPGDLARPRRFEIAACFNRMRTAKVK</sequence>
<dbReference type="Proteomes" id="UP001595882">
    <property type="component" value="Unassembled WGS sequence"/>
</dbReference>
<name>A0ABV8WR50_9BACI</name>
<dbReference type="InterPro" id="IPR046834">
    <property type="entry name" value="ABC_ATPase_C"/>
</dbReference>
<comment type="caution">
    <text evidence="4">The sequence shown here is derived from an EMBL/GenBank/DDBJ whole genome shotgun (WGS) entry which is preliminary data.</text>
</comment>
<proteinExistence type="predicted"/>
<dbReference type="Pfam" id="PF20446">
    <property type="entry name" value="ABC_N"/>
    <property type="match status" value="1"/>
</dbReference>